<comment type="caution">
    <text evidence="1">The sequence shown here is derived from an EMBL/GenBank/DDBJ whole genome shotgun (WGS) entry which is preliminary data.</text>
</comment>
<reference evidence="1 2" key="1">
    <citation type="submission" date="2019-05" db="EMBL/GenBank/DDBJ databases">
        <title>Another draft genome of Portunus trituberculatus and its Hox gene families provides insights of decapod evolution.</title>
        <authorList>
            <person name="Jeong J.-H."/>
            <person name="Song I."/>
            <person name="Kim S."/>
            <person name="Choi T."/>
            <person name="Kim D."/>
            <person name="Ryu S."/>
            <person name="Kim W."/>
        </authorList>
    </citation>
    <scope>NUCLEOTIDE SEQUENCE [LARGE SCALE GENOMIC DNA]</scope>
    <source>
        <tissue evidence="1">Muscle</tissue>
    </source>
</reference>
<gene>
    <name evidence="1" type="primary">KCNQ5_1</name>
    <name evidence="1" type="ORF">E2C01_078414</name>
</gene>
<dbReference type="Proteomes" id="UP000324222">
    <property type="component" value="Unassembled WGS sequence"/>
</dbReference>
<evidence type="ECO:0000313" key="1">
    <source>
        <dbReference type="EMBL" id="MPC83699.1"/>
    </source>
</evidence>
<dbReference type="EMBL" id="VSRR010063195">
    <property type="protein sequence ID" value="MPC83699.1"/>
    <property type="molecule type" value="Genomic_DNA"/>
</dbReference>
<proteinExistence type="predicted"/>
<sequence>MSLLGKPINYKTSRRDVRYRKTQARVYNFLERPRGVKAVIYHMSVSVTVFRNATPSPRLFFKATGIIGRARKTVFPLDNVENLSIYHLNRKTTSKNECSNM</sequence>
<accession>A0A5B7INS4</accession>
<dbReference type="OrthoDB" id="8879391at2759"/>
<evidence type="ECO:0000313" key="2">
    <source>
        <dbReference type="Proteomes" id="UP000324222"/>
    </source>
</evidence>
<protein>
    <submittedName>
        <fullName evidence="1">Potassium voltage-gated channel subfamily KQT member 5</fullName>
    </submittedName>
</protein>
<organism evidence="1 2">
    <name type="scientific">Portunus trituberculatus</name>
    <name type="common">Swimming crab</name>
    <name type="synonym">Neptunus trituberculatus</name>
    <dbReference type="NCBI Taxonomy" id="210409"/>
    <lineage>
        <taxon>Eukaryota</taxon>
        <taxon>Metazoa</taxon>
        <taxon>Ecdysozoa</taxon>
        <taxon>Arthropoda</taxon>
        <taxon>Crustacea</taxon>
        <taxon>Multicrustacea</taxon>
        <taxon>Malacostraca</taxon>
        <taxon>Eumalacostraca</taxon>
        <taxon>Eucarida</taxon>
        <taxon>Decapoda</taxon>
        <taxon>Pleocyemata</taxon>
        <taxon>Brachyura</taxon>
        <taxon>Eubrachyura</taxon>
        <taxon>Portunoidea</taxon>
        <taxon>Portunidae</taxon>
        <taxon>Portuninae</taxon>
        <taxon>Portunus</taxon>
    </lineage>
</organism>
<keyword evidence="2" id="KW-1185">Reference proteome</keyword>
<dbReference type="AlphaFoldDB" id="A0A5B7INS4"/>
<name>A0A5B7INS4_PORTR</name>